<proteinExistence type="predicted"/>
<feature type="region of interest" description="Disordered" evidence="1">
    <location>
        <begin position="1"/>
        <end position="42"/>
    </location>
</feature>
<evidence type="ECO:0000313" key="3">
    <source>
        <dbReference type="EMBL" id="KAE9125602.1"/>
    </source>
</evidence>
<sequence length="283" mass="31099">MVSTASSAETVTSQEDYGADSDDTDAEGEDAEDDEDDASVKPNVVCSDKVAVGAIPDNNEAEQNCADDCLHYEILLWYGCSLGGIDFASCGAAGYPYVKATDGNESLPGVWNIQEGDFLVSVNECSTHSSTIAFDSVMQIVAGGGRPAVLRFRRPTLQELQQIPKQKRKPTSEERLGRRRNRERLEKTLSYVIWREGDGPLGVSLKKQPGSMYPVVANMNRTSVVRRHANTGDQLISINQHDIYKLGSKRWVQLLKSAPKPLVLTFRRLGPPPNQKGTRTLDL</sequence>
<dbReference type="CDD" id="cd00136">
    <property type="entry name" value="PDZ_canonical"/>
    <property type="match status" value="1"/>
</dbReference>
<dbReference type="InterPro" id="IPR036034">
    <property type="entry name" value="PDZ_sf"/>
</dbReference>
<feature type="compositionally biased region" description="Low complexity" evidence="1">
    <location>
        <begin position="1"/>
        <end position="13"/>
    </location>
</feature>
<feature type="region of interest" description="Disordered" evidence="1">
    <location>
        <begin position="162"/>
        <end position="181"/>
    </location>
</feature>
<dbReference type="Proteomes" id="UP000488956">
    <property type="component" value="Unassembled WGS sequence"/>
</dbReference>
<dbReference type="Gene3D" id="2.30.42.10">
    <property type="match status" value="1"/>
</dbReference>
<evidence type="ECO:0000259" key="2">
    <source>
        <dbReference type="PROSITE" id="PS50106"/>
    </source>
</evidence>
<dbReference type="PROSITE" id="PS50106">
    <property type="entry name" value="PDZ"/>
    <property type="match status" value="1"/>
</dbReference>
<organism evidence="3 4">
    <name type="scientific">Phytophthora fragariae</name>
    <dbReference type="NCBI Taxonomy" id="53985"/>
    <lineage>
        <taxon>Eukaryota</taxon>
        <taxon>Sar</taxon>
        <taxon>Stramenopiles</taxon>
        <taxon>Oomycota</taxon>
        <taxon>Peronosporomycetes</taxon>
        <taxon>Peronosporales</taxon>
        <taxon>Peronosporaceae</taxon>
        <taxon>Phytophthora</taxon>
    </lineage>
</organism>
<gene>
    <name evidence="3" type="ORF">PF010_g5572</name>
</gene>
<feature type="domain" description="PDZ" evidence="2">
    <location>
        <begin position="190"/>
        <end position="270"/>
    </location>
</feature>
<dbReference type="InterPro" id="IPR001478">
    <property type="entry name" value="PDZ"/>
</dbReference>
<evidence type="ECO:0000313" key="4">
    <source>
        <dbReference type="Proteomes" id="UP000488956"/>
    </source>
</evidence>
<dbReference type="AlphaFoldDB" id="A0A6G0LNY3"/>
<protein>
    <recommendedName>
        <fullName evidence="2">PDZ domain-containing protein</fullName>
    </recommendedName>
</protein>
<comment type="caution">
    <text evidence="3">The sequence shown here is derived from an EMBL/GenBank/DDBJ whole genome shotgun (WGS) entry which is preliminary data.</text>
</comment>
<dbReference type="EMBL" id="QXFX01000209">
    <property type="protein sequence ID" value="KAE9125602.1"/>
    <property type="molecule type" value="Genomic_DNA"/>
</dbReference>
<dbReference type="Pfam" id="PF00595">
    <property type="entry name" value="PDZ"/>
    <property type="match status" value="1"/>
</dbReference>
<accession>A0A6G0LNY3</accession>
<evidence type="ECO:0000256" key="1">
    <source>
        <dbReference type="SAM" id="MobiDB-lite"/>
    </source>
</evidence>
<dbReference type="SUPFAM" id="SSF50156">
    <property type="entry name" value="PDZ domain-like"/>
    <property type="match status" value="1"/>
</dbReference>
<feature type="compositionally biased region" description="Acidic residues" evidence="1">
    <location>
        <begin position="17"/>
        <end position="37"/>
    </location>
</feature>
<name>A0A6G0LNY3_9STRA</name>
<reference evidence="3 4" key="1">
    <citation type="submission" date="2018-09" db="EMBL/GenBank/DDBJ databases">
        <title>Genomic investigation of the strawberry pathogen Phytophthora fragariae indicates pathogenicity is determined by transcriptional variation in three key races.</title>
        <authorList>
            <person name="Adams T.M."/>
            <person name="Armitage A.D."/>
            <person name="Sobczyk M.K."/>
            <person name="Bates H.J."/>
            <person name="Dunwell J.M."/>
            <person name="Nellist C.F."/>
            <person name="Harrison R.J."/>
        </authorList>
    </citation>
    <scope>NUCLEOTIDE SEQUENCE [LARGE SCALE GENOMIC DNA]</scope>
    <source>
        <strain evidence="3 4">ONT-3</strain>
    </source>
</reference>